<organism evidence="2">
    <name type="scientific">Sinomonas puerhi</name>
    <dbReference type="NCBI Taxonomy" id="3238584"/>
    <lineage>
        <taxon>Bacteria</taxon>
        <taxon>Bacillati</taxon>
        <taxon>Actinomycetota</taxon>
        <taxon>Actinomycetes</taxon>
        <taxon>Micrococcales</taxon>
        <taxon>Micrococcaceae</taxon>
        <taxon>Sinomonas</taxon>
    </lineage>
</organism>
<dbReference type="Pfam" id="PF01494">
    <property type="entry name" value="FAD_binding_3"/>
    <property type="match status" value="1"/>
</dbReference>
<gene>
    <name evidence="2" type="ORF">AB5L97_01715</name>
</gene>
<dbReference type="InterPro" id="IPR002938">
    <property type="entry name" value="FAD-bd"/>
</dbReference>
<reference evidence="2" key="1">
    <citation type="submission" date="2024-07" db="EMBL/GenBank/DDBJ databases">
        <authorList>
            <person name="fu j."/>
        </authorList>
    </citation>
    <scope>NUCLEOTIDE SEQUENCE</scope>
    <source>
        <strain evidence="2">P10A9</strain>
    </source>
</reference>
<dbReference type="AlphaFoldDB" id="A0AB39L5K4"/>
<dbReference type="SUPFAM" id="SSF51905">
    <property type="entry name" value="FAD/NAD(P)-binding domain"/>
    <property type="match status" value="1"/>
</dbReference>
<evidence type="ECO:0000313" key="2">
    <source>
        <dbReference type="EMBL" id="XDP45767.1"/>
    </source>
</evidence>
<protein>
    <submittedName>
        <fullName evidence="2">FAD-dependent monooxygenase</fullName>
    </submittedName>
</protein>
<dbReference type="EMBL" id="CP163302">
    <property type="protein sequence ID" value="XDP45767.1"/>
    <property type="molecule type" value="Genomic_DNA"/>
</dbReference>
<dbReference type="KEGG" id="spue:AB5L97_01715"/>
<dbReference type="InterPro" id="IPR036188">
    <property type="entry name" value="FAD/NAD-bd_sf"/>
</dbReference>
<keyword evidence="2" id="KW-0503">Monooxygenase</keyword>
<evidence type="ECO:0000259" key="1">
    <source>
        <dbReference type="Pfam" id="PF01494"/>
    </source>
</evidence>
<keyword evidence="2" id="KW-0560">Oxidoreductase</keyword>
<dbReference type="GO" id="GO:0004497">
    <property type="term" value="F:monooxygenase activity"/>
    <property type="evidence" value="ECO:0007669"/>
    <property type="project" value="UniProtKB-KW"/>
</dbReference>
<feature type="domain" description="FAD-binding" evidence="1">
    <location>
        <begin position="38"/>
        <end position="76"/>
    </location>
</feature>
<accession>A0AB39L5K4</accession>
<name>A0AB39L5K4_9MICC</name>
<dbReference type="Gene3D" id="3.50.50.60">
    <property type="entry name" value="FAD/NAD(P)-binding domain"/>
    <property type="match status" value="1"/>
</dbReference>
<sequence>MSVPPRHQESLAVDALTHGPSASGADSSRGSGNGVESTSAIVIGTGLSGLAVAAELNRHGIRTVTVDGLESSSPSTATSALRVADLASSESAEYLEVLRHLRKYATSHGLDVRHHVVARHLALVEGPAAAAPARWAVRTDDGVVFADAVILTRCAHNQLRRFLADLGYSLGDHLLEALAQIGLYLVGITGLAAPSTREVLRQAKHVATEVAQREVAEHVVAEHGTQGASPGLQPA</sequence>
<dbReference type="RefSeq" id="WP_307957051.1">
    <property type="nucleotide sequence ID" value="NZ_CP163302.1"/>
</dbReference>
<proteinExistence type="predicted"/>
<dbReference type="GO" id="GO:0071949">
    <property type="term" value="F:FAD binding"/>
    <property type="evidence" value="ECO:0007669"/>
    <property type="project" value="InterPro"/>
</dbReference>